<organism evidence="14 15">
    <name type="scientific">Senegalimassilia anaerobia</name>
    <dbReference type="NCBI Taxonomy" id="1473216"/>
    <lineage>
        <taxon>Bacteria</taxon>
        <taxon>Bacillati</taxon>
        <taxon>Actinomycetota</taxon>
        <taxon>Coriobacteriia</taxon>
        <taxon>Coriobacteriales</taxon>
        <taxon>Coriobacteriaceae</taxon>
        <taxon>Senegalimassilia</taxon>
    </lineage>
</organism>
<protein>
    <recommendedName>
        <fullName evidence="3">tetrahydrofolate synthase</fullName>
        <ecNumber evidence="3">6.3.2.17</ecNumber>
    </recommendedName>
    <alternativeName>
        <fullName evidence="9">Tetrahydrofolylpolyglutamate synthase</fullName>
    </alternativeName>
</protein>
<dbReference type="InterPro" id="IPR001645">
    <property type="entry name" value="Folylpolyglutamate_synth"/>
</dbReference>
<comment type="caution">
    <text evidence="14">The sequence shown here is derived from an EMBL/GenBank/DDBJ whole genome shotgun (WGS) entry which is preliminary data.</text>
</comment>
<dbReference type="GO" id="GO:0005737">
    <property type="term" value="C:cytoplasm"/>
    <property type="evidence" value="ECO:0007669"/>
    <property type="project" value="TreeGrafter"/>
</dbReference>
<dbReference type="EC" id="6.3.2.17" evidence="3"/>
<feature type="domain" description="Mur ligase C-terminal" evidence="12">
    <location>
        <begin position="329"/>
        <end position="460"/>
    </location>
</feature>
<comment type="catalytic activity">
    <reaction evidence="10">
        <text>(6S)-5,6,7,8-tetrahydrofolyl-(gamma-L-Glu)(n) + L-glutamate + ATP = (6S)-5,6,7,8-tetrahydrofolyl-(gamma-L-Glu)(n+1) + ADP + phosphate + H(+)</text>
        <dbReference type="Rhea" id="RHEA:10580"/>
        <dbReference type="Rhea" id="RHEA-COMP:14738"/>
        <dbReference type="Rhea" id="RHEA-COMP:14740"/>
        <dbReference type="ChEBI" id="CHEBI:15378"/>
        <dbReference type="ChEBI" id="CHEBI:29985"/>
        <dbReference type="ChEBI" id="CHEBI:30616"/>
        <dbReference type="ChEBI" id="CHEBI:43474"/>
        <dbReference type="ChEBI" id="CHEBI:141005"/>
        <dbReference type="ChEBI" id="CHEBI:456216"/>
        <dbReference type="EC" id="6.3.2.17"/>
    </reaction>
</comment>
<keyword evidence="5" id="KW-0479">Metal-binding</keyword>
<evidence type="ECO:0000256" key="1">
    <source>
        <dbReference type="ARBA" id="ARBA00001946"/>
    </source>
</evidence>
<dbReference type="EMBL" id="PPTP01000001">
    <property type="protein sequence ID" value="RDB57456.1"/>
    <property type="molecule type" value="Genomic_DNA"/>
</dbReference>
<evidence type="ECO:0000256" key="2">
    <source>
        <dbReference type="ARBA" id="ARBA00008276"/>
    </source>
</evidence>
<dbReference type="GO" id="GO:0005524">
    <property type="term" value="F:ATP binding"/>
    <property type="evidence" value="ECO:0007669"/>
    <property type="project" value="UniProtKB-KW"/>
</dbReference>
<evidence type="ECO:0000256" key="9">
    <source>
        <dbReference type="ARBA" id="ARBA00030592"/>
    </source>
</evidence>
<evidence type="ECO:0000256" key="3">
    <source>
        <dbReference type="ARBA" id="ARBA00013025"/>
    </source>
</evidence>
<dbReference type="Pfam" id="PF08245">
    <property type="entry name" value="Mur_ligase_M"/>
    <property type="match status" value="1"/>
</dbReference>
<dbReference type="PIRSF" id="PIRSF001563">
    <property type="entry name" value="Folylpolyglu_synth"/>
    <property type="match status" value="1"/>
</dbReference>
<dbReference type="PANTHER" id="PTHR11136:SF0">
    <property type="entry name" value="DIHYDROFOLATE SYNTHETASE-RELATED"/>
    <property type="match status" value="1"/>
</dbReference>
<keyword evidence="4" id="KW-0436">Ligase</keyword>
<reference evidence="14 15" key="1">
    <citation type="journal article" date="2018" name="Elife">
        <title>Discovery and characterization of a prevalent human gut bacterial enzyme sufficient for the inactivation of a family of plant toxins.</title>
        <authorList>
            <person name="Koppel N."/>
            <person name="Bisanz J.E."/>
            <person name="Pandelia M.E."/>
            <person name="Turnbaugh P.J."/>
            <person name="Balskus E.P."/>
        </authorList>
    </citation>
    <scope>NUCLEOTIDE SEQUENCE [LARGE SCALE GENOMIC DNA]</scope>
    <source>
        <strain evidence="15">anaerobia AP69FAA</strain>
    </source>
</reference>
<comment type="similarity">
    <text evidence="2">Belongs to the folylpolyglutamate synthase family.</text>
</comment>
<evidence type="ECO:0000313" key="14">
    <source>
        <dbReference type="EMBL" id="RDB57456.1"/>
    </source>
</evidence>
<dbReference type="FunFam" id="3.40.1190.10:FF:000011">
    <property type="entry name" value="Folylpolyglutamate synthase/dihydrofolate synthase"/>
    <property type="match status" value="1"/>
</dbReference>
<dbReference type="GO" id="GO:0004326">
    <property type="term" value="F:tetrahydrofolylpolyglutamate synthase activity"/>
    <property type="evidence" value="ECO:0007669"/>
    <property type="project" value="UniProtKB-EC"/>
</dbReference>
<evidence type="ECO:0000256" key="11">
    <source>
        <dbReference type="SAM" id="MobiDB-lite"/>
    </source>
</evidence>
<evidence type="ECO:0000256" key="5">
    <source>
        <dbReference type="ARBA" id="ARBA00022723"/>
    </source>
</evidence>
<dbReference type="InterPro" id="IPR036565">
    <property type="entry name" value="Mur-like_cat_sf"/>
</dbReference>
<dbReference type="SUPFAM" id="SSF53623">
    <property type="entry name" value="MurD-like peptide ligases, catalytic domain"/>
    <property type="match status" value="1"/>
</dbReference>
<feature type="compositionally biased region" description="Polar residues" evidence="11">
    <location>
        <begin position="1"/>
        <end position="21"/>
    </location>
</feature>
<keyword evidence="6" id="KW-0547">Nucleotide-binding</keyword>
<dbReference type="STRING" id="1034345.GCA_000236865_01398"/>
<dbReference type="PROSITE" id="PS01012">
    <property type="entry name" value="FOLYLPOLYGLU_SYNT_2"/>
    <property type="match status" value="1"/>
</dbReference>
<dbReference type="GO" id="GO:0046872">
    <property type="term" value="F:metal ion binding"/>
    <property type="evidence" value="ECO:0007669"/>
    <property type="project" value="UniProtKB-KW"/>
</dbReference>
<keyword evidence="7" id="KW-0067">ATP-binding</keyword>
<name>A0A369LGW4_9ACTN</name>
<feature type="domain" description="Mur ligase central" evidence="13">
    <location>
        <begin position="69"/>
        <end position="301"/>
    </location>
</feature>
<sequence length="480" mass="50779">MPQSTPQASGQSVSQTCGQTPPQNPPQDFDPIAYINAPRWQASRLGLDRIRELLARLGDPQNSLHIVHVAGTNGKGSTCAYIANVLQAAGYRVGWFSSPFIERFEERIRVDGKNIGMSDLARVTLQVREHAEQMSVETGDHPTEFELMTAVALLHFAQVGCQVAVLEVGLGGRLDSTNVIAAPDVAVITRIGLDHTDLLGDTIGKIAAEKAGIIKPGSSVVSWPQEPDAAEAVEAAARAAGCTVAQPDFGELDIAPVRHLDPEQIQPGKPAVIRPFTYKGNAYETTLLGSYQPQNAALALETVFALQRRGWDILQSTIERGVAATRWAGRFEVLPHVPGKPTVVIDGGHNPQGAQALADSLADVFAGRKAVLLSGVMADKDHPAMLRTVLPHAAAFVAVTPDNPRALPAAEYAAEAARIAAESPDVDANLPICAAQTYAEAARKAGELAGSDGIICAFGSLYSIAQTKRALREAGLLAGE</sequence>
<dbReference type="RefSeq" id="WP_114619947.1">
    <property type="nucleotide sequence ID" value="NZ_PPTP01000001.1"/>
</dbReference>
<dbReference type="OrthoDB" id="9809356at2"/>
<dbReference type="PANTHER" id="PTHR11136">
    <property type="entry name" value="FOLYLPOLYGLUTAMATE SYNTHASE-RELATED"/>
    <property type="match status" value="1"/>
</dbReference>
<dbReference type="Gene3D" id="3.90.190.20">
    <property type="entry name" value="Mur ligase, C-terminal domain"/>
    <property type="match status" value="1"/>
</dbReference>
<accession>A0A369LGW4</accession>
<evidence type="ECO:0000313" key="15">
    <source>
        <dbReference type="Proteomes" id="UP000253792"/>
    </source>
</evidence>
<feature type="region of interest" description="Disordered" evidence="11">
    <location>
        <begin position="1"/>
        <end position="31"/>
    </location>
</feature>
<keyword evidence="8" id="KW-0460">Magnesium</keyword>
<evidence type="ECO:0000256" key="10">
    <source>
        <dbReference type="ARBA" id="ARBA00047493"/>
    </source>
</evidence>
<proteinExistence type="inferred from homology"/>
<comment type="cofactor">
    <cofactor evidence="1">
        <name>Mg(2+)</name>
        <dbReference type="ChEBI" id="CHEBI:18420"/>
    </cofactor>
</comment>
<evidence type="ECO:0000256" key="7">
    <source>
        <dbReference type="ARBA" id="ARBA00022840"/>
    </source>
</evidence>
<dbReference type="Pfam" id="PF02875">
    <property type="entry name" value="Mur_ligase_C"/>
    <property type="match status" value="1"/>
</dbReference>
<evidence type="ECO:0000259" key="13">
    <source>
        <dbReference type="Pfam" id="PF08245"/>
    </source>
</evidence>
<evidence type="ECO:0000256" key="4">
    <source>
        <dbReference type="ARBA" id="ARBA00022598"/>
    </source>
</evidence>
<dbReference type="InterPro" id="IPR036615">
    <property type="entry name" value="Mur_ligase_C_dom_sf"/>
</dbReference>
<dbReference type="SUPFAM" id="SSF53244">
    <property type="entry name" value="MurD-like peptide ligases, peptide-binding domain"/>
    <property type="match status" value="1"/>
</dbReference>
<dbReference type="GO" id="GO:0008841">
    <property type="term" value="F:dihydrofolate synthase activity"/>
    <property type="evidence" value="ECO:0007669"/>
    <property type="project" value="TreeGrafter"/>
</dbReference>
<gene>
    <name evidence="14" type="ORF">C1880_01130</name>
</gene>
<dbReference type="NCBIfam" id="TIGR01499">
    <property type="entry name" value="folC"/>
    <property type="match status" value="1"/>
</dbReference>
<dbReference type="Proteomes" id="UP000253792">
    <property type="component" value="Unassembled WGS sequence"/>
</dbReference>
<dbReference type="InterPro" id="IPR004101">
    <property type="entry name" value="Mur_ligase_C"/>
</dbReference>
<dbReference type="InterPro" id="IPR013221">
    <property type="entry name" value="Mur_ligase_cen"/>
</dbReference>
<evidence type="ECO:0000259" key="12">
    <source>
        <dbReference type="Pfam" id="PF02875"/>
    </source>
</evidence>
<evidence type="ECO:0000256" key="6">
    <source>
        <dbReference type="ARBA" id="ARBA00022741"/>
    </source>
</evidence>
<dbReference type="AlphaFoldDB" id="A0A369LGW4"/>
<dbReference type="Gene3D" id="3.40.1190.10">
    <property type="entry name" value="Mur-like, catalytic domain"/>
    <property type="match status" value="1"/>
</dbReference>
<evidence type="ECO:0000256" key="8">
    <source>
        <dbReference type="ARBA" id="ARBA00022842"/>
    </source>
</evidence>
<dbReference type="InterPro" id="IPR018109">
    <property type="entry name" value="Folylpolyglutamate_synth_CS"/>
</dbReference>
<keyword evidence="15" id="KW-1185">Reference proteome</keyword>
<dbReference type="PROSITE" id="PS01011">
    <property type="entry name" value="FOLYLPOLYGLU_SYNT_1"/>
    <property type="match status" value="1"/>
</dbReference>